<feature type="domain" description="GH3 middle" evidence="1">
    <location>
        <begin position="311"/>
        <end position="380"/>
    </location>
</feature>
<evidence type="ECO:0000313" key="4">
    <source>
        <dbReference type="Proteomes" id="UP001595906"/>
    </source>
</evidence>
<proteinExistence type="predicted"/>
<dbReference type="PANTHER" id="PTHR31901">
    <property type="entry name" value="GH3 DOMAIN-CONTAINING PROTEIN"/>
    <property type="match status" value="1"/>
</dbReference>
<dbReference type="Pfam" id="PF03321">
    <property type="entry name" value="GH3"/>
    <property type="match status" value="1"/>
</dbReference>
<dbReference type="EMBL" id="JBHSDC010000019">
    <property type="protein sequence ID" value="MFC4232264.1"/>
    <property type="molecule type" value="Genomic_DNA"/>
</dbReference>
<dbReference type="InterPro" id="IPR055378">
    <property type="entry name" value="GH3_C"/>
</dbReference>
<name>A0ABV8PXI2_9BACT</name>
<dbReference type="InterPro" id="IPR055377">
    <property type="entry name" value="GH3_M"/>
</dbReference>
<reference evidence="4" key="1">
    <citation type="journal article" date="2019" name="Int. J. Syst. Evol. Microbiol.">
        <title>The Global Catalogue of Microorganisms (GCM) 10K type strain sequencing project: providing services to taxonomists for standard genome sequencing and annotation.</title>
        <authorList>
            <consortium name="The Broad Institute Genomics Platform"/>
            <consortium name="The Broad Institute Genome Sequencing Center for Infectious Disease"/>
            <person name="Wu L."/>
            <person name="Ma J."/>
        </authorList>
    </citation>
    <scope>NUCLEOTIDE SEQUENCE [LARGE SCALE GENOMIC DNA]</scope>
    <source>
        <strain evidence="4">CECT 8010</strain>
    </source>
</reference>
<dbReference type="Proteomes" id="UP001595906">
    <property type="component" value="Unassembled WGS sequence"/>
</dbReference>
<dbReference type="PANTHER" id="PTHR31901:SF9">
    <property type="entry name" value="GH3 DOMAIN-CONTAINING PROTEIN"/>
    <property type="match status" value="1"/>
</dbReference>
<evidence type="ECO:0000259" key="1">
    <source>
        <dbReference type="Pfam" id="PF23571"/>
    </source>
</evidence>
<evidence type="ECO:0000313" key="3">
    <source>
        <dbReference type="EMBL" id="MFC4232264.1"/>
    </source>
</evidence>
<dbReference type="InterPro" id="IPR004993">
    <property type="entry name" value="GH3"/>
</dbReference>
<feature type="domain" description="GH3 C-terminal" evidence="2">
    <location>
        <begin position="396"/>
        <end position="507"/>
    </location>
</feature>
<dbReference type="Pfam" id="PF23572">
    <property type="entry name" value="GH3_C"/>
    <property type="match status" value="1"/>
</dbReference>
<organism evidence="3 4">
    <name type="scientific">Parasediminibacterium paludis</name>
    <dbReference type="NCBI Taxonomy" id="908966"/>
    <lineage>
        <taxon>Bacteria</taxon>
        <taxon>Pseudomonadati</taxon>
        <taxon>Bacteroidota</taxon>
        <taxon>Chitinophagia</taxon>
        <taxon>Chitinophagales</taxon>
        <taxon>Chitinophagaceae</taxon>
        <taxon>Parasediminibacterium</taxon>
    </lineage>
</organism>
<dbReference type="RefSeq" id="WP_379014049.1">
    <property type="nucleotide sequence ID" value="NZ_JBHSDC010000019.1"/>
</dbReference>
<keyword evidence="4" id="KW-1185">Reference proteome</keyword>
<gene>
    <name evidence="3" type="ORF">ACFOW1_10205</name>
</gene>
<comment type="caution">
    <text evidence="3">The sequence shown here is derived from an EMBL/GenBank/DDBJ whole genome shotgun (WGS) entry which is preliminary data.</text>
</comment>
<accession>A0ABV8PXI2</accession>
<dbReference type="Pfam" id="PF23571">
    <property type="entry name" value="GH3_M"/>
    <property type="match status" value="1"/>
</dbReference>
<evidence type="ECO:0000259" key="2">
    <source>
        <dbReference type="Pfam" id="PF23572"/>
    </source>
</evidence>
<sequence length="517" mass="59029">MSIALRILLQLPPTGKMKLLSPAISRLARLRYWRIEQWINNPIATQREVLQDLATHAQYTEIGRRYGLTNMFSVREFKKIIPIQDYNDVKPYVDRLIGGEQQLLWNTPVNWFAKSSGTTNDKSKFIPITEESLTDCHYQASKDVLTMYYNYNPESDLLTGKGLVIGGSHQINALNDEVQYGDLSAVLLQNAPVWASWIRTPELSIALLDEWENKIEQLAQSTINENVTSISGVPTWTMILIKRILQLSGKATLKEVWPNLEVYIHGGVSFVPYREQFKKLIGEGVDYLEMYNASEGFFAAQDDPNEDGMLLFLNHGIFYEFMPVEEYGKAEPKTIGLDKVEIGKQYAPVITTNGGLWRYLVGDTIVFTNTFPFRIKVSGRLKHYMNAFGEEVMVDNTDKAIAIACEKMQVSVNDYTAAPIYFSDTNNGGHEWLIEFETEPANIQEFAYELDCALKVLNSDYEAKRQKDIALKMPLVKALPKHTFHRWLQQKGKLGGQHKVPRLSNERMIIEEILPLL</sequence>
<protein>
    <submittedName>
        <fullName evidence="3">GH3 auxin-responsive promoter family protein</fullName>
    </submittedName>
</protein>